<dbReference type="GO" id="GO:0008198">
    <property type="term" value="F:ferrous iron binding"/>
    <property type="evidence" value="ECO:0007669"/>
    <property type="project" value="TreeGrafter"/>
</dbReference>
<accession>A0A7C3C6Y1</accession>
<dbReference type="Proteomes" id="UP000886390">
    <property type="component" value="Unassembled WGS sequence"/>
</dbReference>
<dbReference type="Pfam" id="PF13640">
    <property type="entry name" value="2OG-FeII_Oxy_3"/>
    <property type="match status" value="1"/>
</dbReference>
<reference evidence="8" key="1">
    <citation type="journal article" date="2020" name="mSystems">
        <title>Genome- and Community-Level Interaction Insights into Carbon Utilization and Element Cycling Functions of Hydrothermarchaeota in Hydrothermal Sediment.</title>
        <authorList>
            <person name="Zhou Z."/>
            <person name="Liu Y."/>
            <person name="Xu W."/>
            <person name="Pan J."/>
            <person name="Luo Z.H."/>
            <person name="Li M."/>
        </authorList>
    </citation>
    <scope>NUCLEOTIDE SEQUENCE [LARGE SCALE GENOMIC DNA]</scope>
    <source>
        <strain evidence="8">HyVt-507</strain>
    </source>
</reference>
<comment type="caution">
    <text evidence="8">The sequence shown here is derived from an EMBL/GenBank/DDBJ whole genome shotgun (WGS) entry which is preliminary data.</text>
</comment>
<dbReference type="GO" id="GO:0031543">
    <property type="term" value="F:peptidyl-proline dioxygenase activity"/>
    <property type="evidence" value="ECO:0007669"/>
    <property type="project" value="TreeGrafter"/>
</dbReference>
<dbReference type="SMART" id="SM00702">
    <property type="entry name" value="P4Hc"/>
    <property type="match status" value="1"/>
</dbReference>
<evidence type="ECO:0000256" key="3">
    <source>
        <dbReference type="ARBA" id="ARBA00022896"/>
    </source>
</evidence>
<dbReference type="EMBL" id="DRNH01000097">
    <property type="protein sequence ID" value="HFB53461.1"/>
    <property type="molecule type" value="Genomic_DNA"/>
</dbReference>
<keyword evidence="5" id="KW-0560">Oxidoreductase</keyword>
<dbReference type="PANTHER" id="PTHR12907">
    <property type="entry name" value="EGL NINE HOMOLOG-RELATED"/>
    <property type="match status" value="1"/>
</dbReference>
<dbReference type="PANTHER" id="PTHR12907:SF26">
    <property type="entry name" value="HIF PROLYL HYDROXYLASE, ISOFORM C"/>
    <property type="match status" value="1"/>
</dbReference>
<evidence type="ECO:0000259" key="7">
    <source>
        <dbReference type="PROSITE" id="PS51471"/>
    </source>
</evidence>
<evidence type="ECO:0000256" key="5">
    <source>
        <dbReference type="ARBA" id="ARBA00023002"/>
    </source>
</evidence>
<organism evidence="8">
    <name type="scientific">Sulfurimonas autotrophica</name>
    <dbReference type="NCBI Taxonomy" id="202747"/>
    <lineage>
        <taxon>Bacteria</taxon>
        <taxon>Pseudomonadati</taxon>
        <taxon>Campylobacterota</taxon>
        <taxon>Epsilonproteobacteria</taxon>
        <taxon>Campylobacterales</taxon>
        <taxon>Sulfurimonadaceae</taxon>
        <taxon>Sulfurimonas</taxon>
    </lineage>
</organism>
<evidence type="ECO:0000256" key="4">
    <source>
        <dbReference type="ARBA" id="ARBA00022964"/>
    </source>
</evidence>
<dbReference type="InterPro" id="IPR006620">
    <property type="entry name" value="Pro_4_hyd_alph"/>
</dbReference>
<name>A0A7C3C6Y1_9BACT</name>
<evidence type="ECO:0000256" key="1">
    <source>
        <dbReference type="ARBA" id="ARBA00001961"/>
    </source>
</evidence>
<keyword evidence="3" id="KW-0847">Vitamin C</keyword>
<proteinExistence type="predicted"/>
<feature type="domain" description="Fe2OG dioxygenase" evidence="7">
    <location>
        <begin position="93"/>
        <end position="196"/>
    </location>
</feature>
<evidence type="ECO:0000313" key="8">
    <source>
        <dbReference type="EMBL" id="HFB53461.1"/>
    </source>
</evidence>
<gene>
    <name evidence="8" type="ORF">ENJ67_01900</name>
</gene>
<evidence type="ECO:0000256" key="2">
    <source>
        <dbReference type="ARBA" id="ARBA00022723"/>
    </source>
</evidence>
<dbReference type="GO" id="GO:0031418">
    <property type="term" value="F:L-ascorbic acid binding"/>
    <property type="evidence" value="ECO:0007669"/>
    <property type="project" value="UniProtKB-KW"/>
</dbReference>
<protein>
    <submittedName>
        <fullName evidence="8">2OG-Fe(II) oxygenase</fullName>
    </submittedName>
</protein>
<evidence type="ECO:0000256" key="6">
    <source>
        <dbReference type="ARBA" id="ARBA00023004"/>
    </source>
</evidence>
<dbReference type="InterPro" id="IPR051559">
    <property type="entry name" value="HIF_prolyl_hydroxylases"/>
</dbReference>
<comment type="cofactor">
    <cofactor evidence="1">
        <name>L-ascorbate</name>
        <dbReference type="ChEBI" id="CHEBI:38290"/>
    </cofactor>
</comment>
<dbReference type="InterPro" id="IPR005123">
    <property type="entry name" value="Oxoglu/Fe-dep_dioxygenase_dom"/>
</dbReference>
<dbReference type="AlphaFoldDB" id="A0A7C3C6Y1"/>
<keyword evidence="6" id="KW-0408">Iron</keyword>
<dbReference type="Gene3D" id="2.60.120.620">
    <property type="entry name" value="q2cbj1_9rhob like domain"/>
    <property type="match status" value="1"/>
</dbReference>
<dbReference type="InterPro" id="IPR044862">
    <property type="entry name" value="Pro_4_hyd_alph_FE2OG_OXY"/>
</dbReference>
<dbReference type="GO" id="GO:0071456">
    <property type="term" value="P:cellular response to hypoxia"/>
    <property type="evidence" value="ECO:0007669"/>
    <property type="project" value="TreeGrafter"/>
</dbReference>
<keyword evidence="2" id="KW-0479">Metal-binding</keyword>
<keyword evidence="4" id="KW-0223">Dioxygenase</keyword>
<sequence>MNTEALLYEKITDALVKDGYIVIENALDPQLSLELLEKAKLSKNYKQAGISASDTKHIDSSRRRDKILWLDEDGGCVSAYLDFANGLRGYLNRSLYLGLSYYEAHFAVYEAGDFYEKHLDAFKNSKNRVVTTVYYLNDAWREADGGELCIYDNEGNFIKKVLPQANTLVVFMSEEFPHEVLPARKERYSIAGWYRVDKR</sequence>
<dbReference type="PROSITE" id="PS51471">
    <property type="entry name" value="FE2OG_OXY"/>
    <property type="match status" value="1"/>
</dbReference>